<proteinExistence type="predicted"/>
<dbReference type="EMBL" id="FM204883">
    <property type="protein sequence ID" value="CAW92150.1"/>
    <property type="molecule type" value="Genomic_DNA"/>
</dbReference>
<gene>
    <name evidence="1" type="ordered locus">SEQ_0162</name>
</gene>
<dbReference type="Proteomes" id="UP000001365">
    <property type="component" value="Chromosome"/>
</dbReference>
<evidence type="ECO:0000313" key="1">
    <source>
        <dbReference type="EMBL" id="CAW92150.1"/>
    </source>
</evidence>
<organism evidence="1 2">
    <name type="scientific">Streptococcus equi subsp. equi (strain 4047)</name>
    <dbReference type="NCBI Taxonomy" id="553482"/>
    <lineage>
        <taxon>Bacteria</taxon>
        <taxon>Bacillati</taxon>
        <taxon>Bacillota</taxon>
        <taxon>Bacilli</taxon>
        <taxon>Lactobacillales</taxon>
        <taxon>Streptococcaceae</taxon>
        <taxon>Streptococcus</taxon>
    </lineage>
</organism>
<reference evidence="1 2" key="1">
    <citation type="journal article" date="2009" name="PLoS Pathog.">
        <title>Genomic evidence for the evolution of Streptococcus equi: host restriction, increased virulence, and genetic exchange with human pathogens.</title>
        <authorList>
            <person name="Holden M.T.G."/>
            <person name="Heather Z."/>
            <person name="Paillot R."/>
            <person name="Steward K.F."/>
            <person name="Webb K."/>
            <person name="Ainslie F."/>
            <person name="Jourdan T."/>
            <person name="Bason N.C."/>
            <person name="Holroyd N.E."/>
            <person name="Mungall K."/>
            <person name="Quail M.A."/>
            <person name="Sanders M."/>
            <person name="Simmonds M."/>
            <person name="Willey D."/>
            <person name="Brooks K."/>
            <person name="Aanensen D.M."/>
            <person name="Spratt B.G."/>
            <person name="Jolley K.A."/>
            <person name="Maiden M.C.J."/>
            <person name="Kehoe M."/>
            <person name="Chanter N."/>
            <person name="Bentley S.D."/>
            <person name="Robinson C."/>
            <person name="Maskell D.J."/>
            <person name="Parkhill J."/>
            <person name="Waller A.S."/>
        </authorList>
    </citation>
    <scope>NUCLEOTIDE SEQUENCE [LARGE SCALE GENOMIC DNA]</scope>
    <source>
        <strain evidence="1 2">4047</strain>
    </source>
</reference>
<name>C0MBJ2_STRE4</name>
<protein>
    <submittedName>
        <fullName evidence="1">Putative autolysin regulatory protein</fullName>
    </submittedName>
</protein>
<dbReference type="NCBIfam" id="TIGR01637">
    <property type="entry name" value="phage_arpU"/>
    <property type="match status" value="1"/>
</dbReference>
<dbReference type="InterPro" id="IPR006524">
    <property type="entry name" value="ArpU-like"/>
</dbReference>
<dbReference type="KEGG" id="seu:SEQ_0162"/>
<accession>C0MBJ2</accession>
<dbReference type="HOGENOM" id="CLU_150076_0_0_9"/>
<sequence>MRTTPWLYLLTPLYHTEGAFMTFFPEIDIQKTKSNAKRKLKEYPRWRRIANDVDTQKVTATYSFEPRQPHGVPSKPVERLALNRVSAEQELDAIEQAVSMILEPERRRILYDKYLSPYKKADKVIYTELCMSESFYYDTLDIALLAFAELYREGSLIVEQGVFS</sequence>
<evidence type="ECO:0000313" key="2">
    <source>
        <dbReference type="Proteomes" id="UP000001365"/>
    </source>
</evidence>
<dbReference type="AlphaFoldDB" id="C0MBJ2"/>